<keyword evidence="2" id="KW-0408">Iron</keyword>
<dbReference type="Pfam" id="PF01327">
    <property type="entry name" value="Pep_deformylase"/>
    <property type="match status" value="1"/>
</dbReference>
<accession>A0A1F5KKZ7</accession>
<feature type="binding site" evidence="2">
    <location>
        <position position="98"/>
    </location>
    <ligand>
        <name>Fe cation</name>
        <dbReference type="ChEBI" id="CHEBI:24875"/>
    </ligand>
</feature>
<comment type="similarity">
    <text evidence="1 2">Belongs to the polypeptide deformylase family.</text>
</comment>
<dbReference type="GO" id="GO:0006412">
    <property type="term" value="P:translation"/>
    <property type="evidence" value="ECO:0007669"/>
    <property type="project" value="UniProtKB-UniRule"/>
</dbReference>
<comment type="cofactor">
    <cofactor evidence="2">
        <name>Fe(2+)</name>
        <dbReference type="ChEBI" id="CHEBI:29033"/>
    </cofactor>
    <text evidence="2">Binds 1 Fe(2+) ion.</text>
</comment>
<dbReference type="GO" id="GO:0046872">
    <property type="term" value="F:metal ion binding"/>
    <property type="evidence" value="ECO:0007669"/>
    <property type="project" value="UniProtKB-KW"/>
</dbReference>
<dbReference type="EMBL" id="MFDD01000001">
    <property type="protein sequence ID" value="OGE41544.1"/>
    <property type="molecule type" value="Genomic_DNA"/>
</dbReference>
<keyword evidence="2" id="KW-0648">Protein biosynthesis</keyword>
<dbReference type="AlphaFoldDB" id="A0A1F5KKZ7"/>
<dbReference type="PIRSF" id="PIRSF004749">
    <property type="entry name" value="Pep_def"/>
    <property type="match status" value="1"/>
</dbReference>
<name>A0A1F5KKZ7_9BACT</name>
<dbReference type="PANTHER" id="PTHR10458:SF22">
    <property type="entry name" value="PEPTIDE DEFORMYLASE"/>
    <property type="match status" value="1"/>
</dbReference>
<feature type="binding site" evidence="2">
    <location>
        <position position="144"/>
    </location>
    <ligand>
        <name>Fe cation</name>
        <dbReference type="ChEBI" id="CHEBI:24875"/>
    </ligand>
</feature>
<dbReference type="SUPFAM" id="SSF56420">
    <property type="entry name" value="Peptide deformylase"/>
    <property type="match status" value="1"/>
</dbReference>
<dbReference type="HAMAP" id="MF_00163">
    <property type="entry name" value="Pep_deformylase"/>
    <property type="match status" value="1"/>
</dbReference>
<reference evidence="3 4" key="1">
    <citation type="journal article" date="2016" name="Nat. Commun.">
        <title>Thousands of microbial genomes shed light on interconnected biogeochemical processes in an aquifer system.</title>
        <authorList>
            <person name="Anantharaman K."/>
            <person name="Brown C.T."/>
            <person name="Hug L.A."/>
            <person name="Sharon I."/>
            <person name="Castelle C.J."/>
            <person name="Probst A.J."/>
            <person name="Thomas B.C."/>
            <person name="Singh A."/>
            <person name="Wilkins M.J."/>
            <person name="Karaoz U."/>
            <person name="Brodie E.L."/>
            <person name="Williams K.H."/>
            <person name="Hubbard S.S."/>
            <person name="Banfield J.F."/>
        </authorList>
    </citation>
    <scope>NUCLEOTIDE SEQUENCE [LARGE SCALE GENOMIC DNA]</scope>
</reference>
<comment type="catalytic activity">
    <reaction evidence="2">
        <text>N-terminal N-formyl-L-methionyl-[peptide] + H2O = N-terminal L-methionyl-[peptide] + formate</text>
        <dbReference type="Rhea" id="RHEA:24420"/>
        <dbReference type="Rhea" id="RHEA-COMP:10639"/>
        <dbReference type="Rhea" id="RHEA-COMP:10640"/>
        <dbReference type="ChEBI" id="CHEBI:15377"/>
        <dbReference type="ChEBI" id="CHEBI:15740"/>
        <dbReference type="ChEBI" id="CHEBI:49298"/>
        <dbReference type="ChEBI" id="CHEBI:64731"/>
        <dbReference type="EC" id="3.5.1.88"/>
    </reaction>
</comment>
<feature type="binding site" evidence="2">
    <location>
        <position position="140"/>
    </location>
    <ligand>
        <name>Fe cation</name>
        <dbReference type="ChEBI" id="CHEBI:24875"/>
    </ligand>
</feature>
<dbReference type="NCBIfam" id="TIGR00079">
    <property type="entry name" value="pept_deformyl"/>
    <property type="match status" value="1"/>
</dbReference>
<evidence type="ECO:0000313" key="3">
    <source>
        <dbReference type="EMBL" id="OGE41544.1"/>
    </source>
</evidence>
<evidence type="ECO:0000256" key="2">
    <source>
        <dbReference type="HAMAP-Rule" id="MF_00163"/>
    </source>
</evidence>
<gene>
    <name evidence="2" type="primary">def</name>
    <name evidence="3" type="ORF">A3D25_00805</name>
</gene>
<keyword evidence="2" id="KW-0378">Hydrolase</keyword>
<dbReference type="GO" id="GO:0042586">
    <property type="term" value="F:peptide deformylase activity"/>
    <property type="evidence" value="ECO:0007669"/>
    <property type="project" value="UniProtKB-UniRule"/>
</dbReference>
<dbReference type="InterPro" id="IPR036821">
    <property type="entry name" value="Peptide_deformylase_sf"/>
</dbReference>
<dbReference type="CDD" id="cd00487">
    <property type="entry name" value="Pep_deformylase"/>
    <property type="match status" value="1"/>
</dbReference>
<organism evidence="3 4">
    <name type="scientific">Candidatus Daviesbacteria bacterium RIFCSPHIGHO2_02_FULL_43_12</name>
    <dbReference type="NCBI Taxonomy" id="1797776"/>
    <lineage>
        <taxon>Bacteria</taxon>
        <taxon>Candidatus Daviesiibacteriota</taxon>
    </lineage>
</organism>
<dbReference type="PANTHER" id="PTHR10458">
    <property type="entry name" value="PEPTIDE DEFORMYLASE"/>
    <property type="match status" value="1"/>
</dbReference>
<dbReference type="InterPro" id="IPR023635">
    <property type="entry name" value="Peptide_deformylase"/>
</dbReference>
<dbReference type="PRINTS" id="PR01576">
    <property type="entry name" value="PDEFORMYLASE"/>
</dbReference>
<dbReference type="Proteomes" id="UP000177328">
    <property type="component" value="Unassembled WGS sequence"/>
</dbReference>
<comment type="function">
    <text evidence="2">Removes the formyl group from the N-terminal Met of newly synthesized proteins. Requires at least a dipeptide for an efficient rate of reaction. N-terminal L-methionine is a prerequisite for activity but the enzyme has broad specificity at other positions.</text>
</comment>
<keyword evidence="2" id="KW-0479">Metal-binding</keyword>
<evidence type="ECO:0000256" key="1">
    <source>
        <dbReference type="ARBA" id="ARBA00010759"/>
    </source>
</evidence>
<comment type="caution">
    <text evidence="3">The sequence shown here is derived from an EMBL/GenBank/DDBJ whole genome shotgun (WGS) entry which is preliminary data.</text>
</comment>
<protein>
    <recommendedName>
        <fullName evidence="2">Peptide deformylase</fullName>
        <shortName evidence="2">PDF</shortName>
        <ecNumber evidence="2">3.5.1.88</ecNumber>
    </recommendedName>
    <alternativeName>
        <fullName evidence="2">Polypeptide deformylase</fullName>
    </alternativeName>
</protein>
<dbReference type="EC" id="3.5.1.88" evidence="2"/>
<dbReference type="Gene3D" id="3.90.45.10">
    <property type="entry name" value="Peptide deformylase"/>
    <property type="match status" value="1"/>
</dbReference>
<feature type="active site" evidence="2">
    <location>
        <position position="141"/>
    </location>
</feature>
<sequence>MFKIVKAPNNILRSQAKLVKKVTPALMKVISEMIETAKSFTDPEGVGLAATQIGKDEQFFIAKLENHPHLLGQTGFVPVFNPTIIWFSKRYKVSLEGCLSIPDYYGEVARPIMVKVIYMNSNGQTVKETLRGVNAMIFQHEYDHLHGRLFIDYVLSQKSRLFKVTGKDKTGADIFEEVAL</sequence>
<evidence type="ECO:0000313" key="4">
    <source>
        <dbReference type="Proteomes" id="UP000177328"/>
    </source>
</evidence>
<proteinExistence type="inferred from homology"/>